<accession>A0A7L4US06</accession>
<reference evidence="2 3" key="1">
    <citation type="submission" date="2018-05" db="EMBL/GenBank/DDBJ databases">
        <title>Genomic Encyclopedia of Type Strains, Phase IV (KMG-IV): sequencing the most valuable type-strain genomes for metagenomic binning, comparative biology and taxonomic classification.</title>
        <authorList>
            <person name="Goeker M."/>
        </authorList>
    </citation>
    <scope>NUCLEOTIDE SEQUENCE [LARGE SCALE GENOMIC DNA]</scope>
    <source>
        <strain evidence="2 3">DSM 28579</strain>
    </source>
</reference>
<dbReference type="Gene3D" id="3.40.50.720">
    <property type="entry name" value="NAD(P)-binding Rossmann-like Domain"/>
    <property type="match status" value="1"/>
</dbReference>
<name>A0A7L4US06_BALHA</name>
<dbReference type="RefSeq" id="WP_116496072.1">
    <property type="nucleotide sequence ID" value="NZ_QENZ01000003.1"/>
</dbReference>
<keyword evidence="3" id="KW-1185">Reference proteome</keyword>
<dbReference type="PANTHER" id="PTHR43833:SF7">
    <property type="entry name" value="KTR SYSTEM POTASSIUM UPTAKE PROTEIN C"/>
    <property type="match status" value="1"/>
</dbReference>
<comment type="caution">
    <text evidence="2">The sequence shown here is derived from an EMBL/GenBank/DDBJ whole genome shotgun (WGS) entry which is preliminary data.</text>
</comment>
<dbReference type="Gene3D" id="3.30.70.1450">
    <property type="entry name" value="Regulator of K+ conductance, C-terminal domain"/>
    <property type="match status" value="1"/>
</dbReference>
<evidence type="ECO:0000259" key="1">
    <source>
        <dbReference type="PROSITE" id="PS51201"/>
    </source>
</evidence>
<dbReference type="InterPro" id="IPR036291">
    <property type="entry name" value="NAD(P)-bd_dom_sf"/>
</dbReference>
<proteinExistence type="predicted"/>
<dbReference type="SUPFAM" id="SSF51735">
    <property type="entry name" value="NAD(P)-binding Rossmann-fold domains"/>
    <property type="match status" value="1"/>
</dbReference>
<organism evidence="2 3">
    <name type="scientific">Balneicella halophila</name>
    <dbReference type="NCBI Taxonomy" id="1537566"/>
    <lineage>
        <taxon>Bacteria</taxon>
        <taxon>Pseudomonadati</taxon>
        <taxon>Bacteroidota</taxon>
        <taxon>Bacteroidia</taxon>
        <taxon>Bacteroidales</taxon>
        <taxon>Balneicellaceae</taxon>
        <taxon>Balneicella</taxon>
    </lineage>
</organism>
<dbReference type="SUPFAM" id="SSF116726">
    <property type="entry name" value="TrkA C-terminal domain-like"/>
    <property type="match status" value="1"/>
</dbReference>
<dbReference type="EMBL" id="QENZ01000003">
    <property type="protein sequence ID" value="PVX52543.1"/>
    <property type="molecule type" value="Genomic_DNA"/>
</dbReference>
<dbReference type="Proteomes" id="UP000251835">
    <property type="component" value="Unassembled WGS sequence"/>
</dbReference>
<sequence length="229" mass="25299">MKYIIVGLGNFGAALAEELTAQGHEVIGIDIKMDKVDALKEKITHTISLDATDETTVSGLPIKDTDVVVVAIGEEPGTSIMVTAVFKNLKAKRLISRAINPLHEKVLHAIGVDEIVRPEAETAQRWAKKLTLKNIAESFEINSEYSIIEVEVPDEYVGKRVKELDFQSKYNTLLLTTIKMKEMSSIIGGKRNISKVQGVASADLLLEEKDILVVYGANHDLEKFLKRSL</sequence>
<dbReference type="PROSITE" id="PS51201">
    <property type="entry name" value="RCK_N"/>
    <property type="match status" value="1"/>
</dbReference>
<feature type="domain" description="RCK N-terminal" evidence="1">
    <location>
        <begin position="1"/>
        <end position="116"/>
    </location>
</feature>
<gene>
    <name evidence="2" type="ORF">C7377_0868</name>
</gene>
<evidence type="ECO:0000313" key="2">
    <source>
        <dbReference type="EMBL" id="PVX52543.1"/>
    </source>
</evidence>
<dbReference type="AlphaFoldDB" id="A0A7L4US06"/>
<evidence type="ECO:0000313" key="3">
    <source>
        <dbReference type="Proteomes" id="UP000251835"/>
    </source>
</evidence>
<protein>
    <submittedName>
        <fullName evidence="2">Trk system potassium uptake protein TrkA</fullName>
    </submittedName>
</protein>
<dbReference type="Pfam" id="PF02254">
    <property type="entry name" value="TrkA_N"/>
    <property type="match status" value="1"/>
</dbReference>
<dbReference type="InterPro" id="IPR050721">
    <property type="entry name" value="Trk_Ktr_HKT_K-transport"/>
</dbReference>
<dbReference type="OrthoDB" id="9776294at2"/>
<dbReference type="InterPro" id="IPR003148">
    <property type="entry name" value="RCK_N"/>
</dbReference>
<dbReference type="InterPro" id="IPR036721">
    <property type="entry name" value="RCK_C_sf"/>
</dbReference>
<dbReference type="PANTHER" id="PTHR43833">
    <property type="entry name" value="POTASSIUM CHANNEL PROTEIN 2-RELATED-RELATED"/>
    <property type="match status" value="1"/>
</dbReference>
<dbReference type="GO" id="GO:0006813">
    <property type="term" value="P:potassium ion transport"/>
    <property type="evidence" value="ECO:0007669"/>
    <property type="project" value="InterPro"/>
</dbReference>